<reference evidence="2" key="1">
    <citation type="journal article" date="2023" name="Nat. Plants">
        <title>Single-cell RNA sequencing provides a high-resolution roadmap for understanding the multicellular compartmentation of specialized metabolism.</title>
        <authorList>
            <person name="Sun S."/>
            <person name="Shen X."/>
            <person name="Li Y."/>
            <person name="Li Y."/>
            <person name="Wang S."/>
            <person name="Li R."/>
            <person name="Zhang H."/>
            <person name="Shen G."/>
            <person name="Guo B."/>
            <person name="Wei J."/>
            <person name="Xu J."/>
            <person name="St-Pierre B."/>
            <person name="Chen S."/>
            <person name="Sun C."/>
        </authorList>
    </citation>
    <scope>NUCLEOTIDE SEQUENCE [LARGE SCALE GENOMIC DNA]</scope>
</reference>
<protein>
    <submittedName>
        <fullName evidence="1">Uncharacterized protein</fullName>
    </submittedName>
</protein>
<organism evidence="1 2">
    <name type="scientific">Catharanthus roseus</name>
    <name type="common">Madagascar periwinkle</name>
    <name type="synonym">Vinca rosea</name>
    <dbReference type="NCBI Taxonomy" id="4058"/>
    <lineage>
        <taxon>Eukaryota</taxon>
        <taxon>Viridiplantae</taxon>
        <taxon>Streptophyta</taxon>
        <taxon>Embryophyta</taxon>
        <taxon>Tracheophyta</taxon>
        <taxon>Spermatophyta</taxon>
        <taxon>Magnoliopsida</taxon>
        <taxon>eudicotyledons</taxon>
        <taxon>Gunneridae</taxon>
        <taxon>Pentapetalae</taxon>
        <taxon>asterids</taxon>
        <taxon>lamiids</taxon>
        <taxon>Gentianales</taxon>
        <taxon>Apocynaceae</taxon>
        <taxon>Rauvolfioideae</taxon>
        <taxon>Vinceae</taxon>
        <taxon>Catharanthinae</taxon>
        <taxon>Catharanthus</taxon>
    </lineage>
</organism>
<evidence type="ECO:0000313" key="1">
    <source>
        <dbReference type="EMBL" id="KAI5654675.1"/>
    </source>
</evidence>
<sequence length="755" mass="86383">MMVEDLGVEAKESAVREVAKLLPLPELLQSISSIKADYIARQQANDAQLSTMVVEQVEQAQAGLESLNLSQKTINQLRENFVSIEKLCQECQTLIENHDQIKLLSNARNNLNMTLKDVEGMMSISVEAAEARDSLSDDKELINTYERLTALDGKRRFALAAAESHKEEVGRLREYFEDVDRTWETFEKTLWDHLSNFFKLAKDSPQTLVRALRVVEMQEILDQQLAEEAAEAEGGGAMASITNPRRDKKKSTSAMPSSRNLVQQKLKVQGKGYKDKCYEQIRKSVETRFEQLLNEQDLKAAIEEAKTIGEELGDIYDYVAPCFPPRYEIFQLMVNLYTERFIQWLRLLSDKANEMTNIEILKVTGWVVEYQENLIGLGVDESLAQVCSESGAMDPLMNAYVERMQATTRKWYLNILEADKVQAPKKTDEGKLYTPAAVDLFRILGEQVQIVRENSTDVMLYRISLAIIQVMIDFQAAERQRLEEPASEIGLEPLCAMINNNLRCYDLAMELSSSTTEALPQNYAEQVNFEDTCKGFLEVAKEAVHQTVSVIFEDPGVQELLVKLYQKDWLEGQVTEYLVATFGDYFTDVKMYIEERSFRRFVEACLEETVVVYVEHLLIQKNYIKEETIERMRLDEEVIMDFFREYISVSKVENRVRILSDLRDLASSESPDSFTLVYTNILEHQPDCPPEVVEKIVGLREGIPRKDAKEVVQECKEIYENALVDGNPPKAGFVFSRVKCLAASKVSSLWRRKLT</sequence>
<dbReference type="EMBL" id="CM044707">
    <property type="protein sequence ID" value="KAI5654675.1"/>
    <property type="molecule type" value="Genomic_DNA"/>
</dbReference>
<gene>
    <name evidence="1" type="ORF">M9H77_31862</name>
</gene>
<dbReference type="Proteomes" id="UP001060085">
    <property type="component" value="Linkage Group LG07"/>
</dbReference>
<comment type="caution">
    <text evidence="1">The sequence shown here is derived from an EMBL/GenBank/DDBJ whole genome shotgun (WGS) entry which is preliminary data.</text>
</comment>
<proteinExistence type="predicted"/>
<evidence type="ECO:0000313" key="2">
    <source>
        <dbReference type="Proteomes" id="UP001060085"/>
    </source>
</evidence>
<keyword evidence="2" id="KW-1185">Reference proteome</keyword>
<accession>A0ACC0A2A7</accession>
<name>A0ACC0A2A7_CATRO</name>